<feature type="compositionally biased region" description="Low complexity" evidence="5">
    <location>
        <begin position="81"/>
        <end position="112"/>
    </location>
</feature>
<evidence type="ECO:0000256" key="3">
    <source>
        <dbReference type="ARBA" id="ARBA00022833"/>
    </source>
</evidence>
<keyword evidence="3" id="KW-0862">Zinc</keyword>
<protein>
    <recommendedName>
        <fullName evidence="6">SP-RING-type domain-containing protein</fullName>
    </recommendedName>
</protein>
<dbReference type="Proteomes" id="UP000253664">
    <property type="component" value="Unassembled WGS sequence"/>
</dbReference>
<dbReference type="GO" id="GO:0061665">
    <property type="term" value="F:SUMO ligase activity"/>
    <property type="evidence" value="ECO:0007669"/>
    <property type="project" value="TreeGrafter"/>
</dbReference>
<feature type="compositionally biased region" description="Basic and acidic residues" evidence="5">
    <location>
        <begin position="9"/>
        <end position="23"/>
    </location>
</feature>
<feature type="compositionally biased region" description="Polar residues" evidence="5">
    <location>
        <begin position="188"/>
        <end position="273"/>
    </location>
</feature>
<feature type="compositionally biased region" description="Polar residues" evidence="5">
    <location>
        <begin position="347"/>
        <end position="363"/>
    </location>
</feature>
<evidence type="ECO:0000256" key="5">
    <source>
        <dbReference type="SAM" id="MobiDB-lite"/>
    </source>
</evidence>
<feature type="region of interest" description="Disordered" evidence="5">
    <location>
        <begin position="43"/>
        <end position="292"/>
    </location>
</feature>
<feature type="region of interest" description="Disordered" evidence="5">
    <location>
        <begin position="728"/>
        <end position="759"/>
    </location>
</feature>
<reference evidence="7 8" key="1">
    <citation type="journal article" date="2015" name="BMC Genomics">
        <title>Insights from the genome of Ophiocordyceps polyrhachis-furcata to pathogenicity and host specificity in insect fungi.</title>
        <authorList>
            <person name="Wichadakul D."/>
            <person name="Kobmoo N."/>
            <person name="Ingsriswang S."/>
            <person name="Tangphatsornruang S."/>
            <person name="Chantasingh D."/>
            <person name="Luangsa-ard J.J."/>
            <person name="Eurwilaichitr L."/>
        </authorList>
    </citation>
    <scope>NUCLEOTIDE SEQUENCE [LARGE SCALE GENOMIC DNA]</scope>
    <source>
        <strain evidence="7 8">BCC 54312</strain>
    </source>
</reference>
<dbReference type="GO" id="GO:0016925">
    <property type="term" value="P:protein sumoylation"/>
    <property type="evidence" value="ECO:0007669"/>
    <property type="project" value="TreeGrafter"/>
</dbReference>
<accession>A0A367L135</accession>
<feature type="region of interest" description="Disordered" evidence="5">
    <location>
        <begin position="1"/>
        <end position="28"/>
    </location>
</feature>
<dbReference type="OrthoDB" id="27975at2759"/>
<dbReference type="STRING" id="1330021.A0A367L135"/>
<dbReference type="GO" id="GO:0000785">
    <property type="term" value="C:chromatin"/>
    <property type="evidence" value="ECO:0007669"/>
    <property type="project" value="TreeGrafter"/>
</dbReference>
<keyword evidence="1" id="KW-0479">Metal-binding</keyword>
<keyword evidence="2 4" id="KW-0863">Zinc-finger</keyword>
<dbReference type="Pfam" id="PF02891">
    <property type="entry name" value="zf-MIZ"/>
    <property type="match status" value="1"/>
</dbReference>
<feature type="compositionally biased region" description="Polar residues" evidence="5">
    <location>
        <begin position="638"/>
        <end position="655"/>
    </location>
</feature>
<feature type="domain" description="SP-RING-type" evidence="6">
    <location>
        <begin position="1070"/>
        <end position="1161"/>
    </location>
</feature>
<feature type="compositionally biased region" description="Polar residues" evidence="5">
    <location>
        <begin position="154"/>
        <end position="180"/>
    </location>
</feature>
<dbReference type="AlphaFoldDB" id="A0A367L135"/>
<evidence type="ECO:0000259" key="6">
    <source>
        <dbReference type="PROSITE" id="PS51044"/>
    </source>
</evidence>
<evidence type="ECO:0000313" key="7">
    <source>
        <dbReference type="EMBL" id="RCI08135.1"/>
    </source>
</evidence>
<evidence type="ECO:0000256" key="2">
    <source>
        <dbReference type="ARBA" id="ARBA00022771"/>
    </source>
</evidence>
<comment type="caution">
    <text evidence="7">The sequence shown here is derived from an EMBL/GenBank/DDBJ whole genome shotgun (WGS) entry which is preliminary data.</text>
</comment>
<dbReference type="PANTHER" id="PTHR10782:SF4">
    <property type="entry name" value="TONALLI, ISOFORM E"/>
    <property type="match status" value="1"/>
</dbReference>
<evidence type="ECO:0000256" key="4">
    <source>
        <dbReference type="PROSITE-ProRule" id="PRU00452"/>
    </source>
</evidence>
<keyword evidence="8" id="KW-1185">Reference proteome</keyword>
<dbReference type="PANTHER" id="PTHR10782">
    <property type="entry name" value="ZINC FINGER MIZ DOMAIN-CONTAINING PROTEIN"/>
    <property type="match status" value="1"/>
</dbReference>
<proteinExistence type="predicted"/>
<feature type="region of interest" description="Disordered" evidence="5">
    <location>
        <begin position="814"/>
        <end position="847"/>
    </location>
</feature>
<dbReference type="EMBL" id="LKCN02000021">
    <property type="protein sequence ID" value="RCI08135.1"/>
    <property type="molecule type" value="Genomic_DNA"/>
</dbReference>
<feature type="region of interest" description="Disordered" evidence="5">
    <location>
        <begin position="347"/>
        <end position="366"/>
    </location>
</feature>
<evidence type="ECO:0000256" key="1">
    <source>
        <dbReference type="ARBA" id="ARBA00022723"/>
    </source>
</evidence>
<feature type="compositionally biased region" description="Polar residues" evidence="5">
    <location>
        <begin position="56"/>
        <end position="66"/>
    </location>
</feature>
<gene>
    <name evidence="7" type="ORF">L249_6319</name>
</gene>
<feature type="region of interest" description="Disordered" evidence="5">
    <location>
        <begin position="638"/>
        <end position="657"/>
    </location>
</feature>
<dbReference type="InterPro" id="IPR004181">
    <property type="entry name" value="Znf_MIZ"/>
</dbReference>
<dbReference type="GO" id="GO:0008270">
    <property type="term" value="F:zinc ion binding"/>
    <property type="evidence" value="ECO:0007669"/>
    <property type="project" value="UniProtKB-KW"/>
</dbReference>
<dbReference type="Gene3D" id="3.30.40.10">
    <property type="entry name" value="Zinc/RING finger domain, C3HC4 (zinc finger)"/>
    <property type="match status" value="1"/>
</dbReference>
<name>A0A367L135_9HYPO</name>
<dbReference type="InterPro" id="IPR013083">
    <property type="entry name" value="Znf_RING/FYVE/PHD"/>
</dbReference>
<sequence length="1222" mass="132761">MPGQKRRSRPEAAHEEARPHLDASNETSFAFLGMQRRAWMTNAGSAAPAVAHPKSCAQSRRQNPSPVISCAPAASTLPSGTTVFPSPVNSSVSSPETSTSGPSATGSPSAATAPPPQPPLPASADPVSASQAPSPPSCDFPFARLPQDAHAPSASVQGFQPAGQTTGARFILTTSGSVASGSEHLPATTATCVPQQRNPSSPSENPVTPQDESASVLRPTQQNMTAAGNNSTSNNGPASNPMPTQSNVPSAAESLTTPPRELTSTLMSTNSNGPPAAASLVTPRHKPDSCPVIYQQGKAPTADNRSTHLNDAALPLVSTQQNLTSPTENHLTRYNWPAPSLLPVSSNAPYTVTNQPTPHNQPASMEGALPAELSDRQQKRHCSSISRQPAVSSPVHGNFNINFHHLAFVVETRLRHSEGVGLRGHHTLFYRMLGSACSLRDLFYLVFHQAFCLWSLNNSSAYQFLGASPQVVDSAFNILLRIWRQNSELPLPHLQWFAAFPVCNSSTNFLGSPLLSRDLVSGIMPLINTFLEMLALNYGLVLVQVVERGYPLMAYEIRYVLQCPSLILRWVLFTCSRRSLGIHDDSSAQKMLSHLFQMDSKSEDSQSAETPNLKQARLEIMNSYLAVTQRGTGLPPNHTSAAVNHTQSSTQQHLGTHNAHLAQQHLLRPPTLQSSRPLQSASPANFAPHNMSSYPLATHGPVMDSNVNVGVAQDLANAGQMPTGLTQPHLAPFGFSGSPSSANRGFQQASPHVAQARTTSLSTRAPMIPAVQHPTPLVQNRVAQRTLPASVSPTHGPGPPHPQQQIVHHAIPHTTTWPHPSHASRVVQPRPNPRPAATPGQLSQHQVVQLNEQEIPRDDWSRAQNSLHLSYLRSPERTCAMPTRKRFYQFISELAAAPQAFLPQTGLRALRFSVSQSQLSMLVVTGSSTEMPKVLFSNGSLRYRLRMCKLSQTQSTQQVKESTWTGYLSFWLPHIFLACNGQHVQPRRRQHFGSDLPVELTGLLKPGENTVQVSLPRVEGNTNQHWTYFMAVEIISILDHDAVRAMVQANSRTSVEEFKRDVNRRLRPDGSDDIIAESDNICVSVADPFSSSLFTIPVRGVDCKHLECFDLEIWLRTRPAKTSREPSAVDCWKCPICDSDARPVSLHVDDFFAEVRAKLVKDGEGSVKKVNIHSDGTWSPLLEADEPHDEAQVPTAPGRERPAGTPAAVSELLQEVITIEDD</sequence>
<evidence type="ECO:0000313" key="8">
    <source>
        <dbReference type="Proteomes" id="UP000253664"/>
    </source>
</evidence>
<feature type="compositionally biased region" description="Low complexity" evidence="5">
    <location>
        <begin position="122"/>
        <end position="132"/>
    </location>
</feature>
<organism evidence="7 8">
    <name type="scientific">Ophiocordyceps polyrhachis-furcata BCC 54312</name>
    <dbReference type="NCBI Taxonomy" id="1330021"/>
    <lineage>
        <taxon>Eukaryota</taxon>
        <taxon>Fungi</taxon>
        <taxon>Dikarya</taxon>
        <taxon>Ascomycota</taxon>
        <taxon>Pezizomycotina</taxon>
        <taxon>Sordariomycetes</taxon>
        <taxon>Hypocreomycetidae</taxon>
        <taxon>Hypocreales</taxon>
        <taxon>Ophiocordycipitaceae</taxon>
        <taxon>Ophiocordyceps</taxon>
    </lineage>
</organism>
<feature type="region of interest" description="Disordered" evidence="5">
    <location>
        <begin position="1178"/>
        <end position="1207"/>
    </location>
</feature>
<dbReference type="PROSITE" id="PS51044">
    <property type="entry name" value="ZF_SP_RING"/>
    <property type="match status" value="1"/>
</dbReference>
<feature type="compositionally biased region" description="Polar residues" evidence="5">
    <location>
        <begin position="737"/>
        <end position="759"/>
    </location>
</feature>